<evidence type="ECO:0000313" key="2">
    <source>
        <dbReference type="Proteomes" id="UP000286990"/>
    </source>
</evidence>
<dbReference type="Proteomes" id="UP000286990">
    <property type="component" value="Unassembled WGS sequence"/>
</dbReference>
<dbReference type="RefSeq" id="WP_125223078.1">
    <property type="nucleotide sequence ID" value="NZ_QUSX01000002.1"/>
</dbReference>
<dbReference type="EMBL" id="QUSX01000002">
    <property type="protein sequence ID" value="RRQ48359.1"/>
    <property type="molecule type" value="Genomic_DNA"/>
</dbReference>
<evidence type="ECO:0000313" key="1">
    <source>
        <dbReference type="EMBL" id="RRQ48359.1"/>
    </source>
</evidence>
<protein>
    <submittedName>
        <fullName evidence="1">Uncharacterized protein</fullName>
    </submittedName>
</protein>
<keyword evidence="2" id="KW-1185">Reference proteome</keyword>
<name>A0A3R8Q2C0_9FLAO</name>
<gene>
    <name evidence="1" type="ORF">DZC72_11625</name>
</gene>
<dbReference type="OrthoDB" id="831785at2"/>
<proteinExistence type="predicted"/>
<reference evidence="2" key="1">
    <citation type="submission" date="2018-12" db="EMBL/GenBank/DDBJ databases">
        <title>Maribacter lutimaris sp. nov., isolated from marine sediment.</title>
        <authorList>
            <person name="Kim K.K."/>
        </authorList>
    </citation>
    <scope>NUCLEOTIDE SEQUENCE [LARGE SCALE GENOMIC DNA]</scope>
    <source>
        <strain evidence="2">PoM-212</strain>
    </source>
</reference>
<accession>A0A3R8Q2C0</accession>
<organism evidence="1 2">
    <name type="scientific">Maribacter algicola</name>
    <dbReference type="NCBI Taxonomy" id="2498892"/>
    <lineage>
        <taxon>Bacteria</taxon>
        <taxon>Pseudomonadati</taxon>
        <taxon>Bacteroidota</taxon>
        <taxon>Flavobacteriia</taxon>
        <taxon>Flavobacteriales</taxon>
        <taxon>Flavobacteriaceae</taxon>
        <taxon>Maribacter</taxon>
    </lineage>
</organism>
<sequence>MYRFRFKRFTFFFVLFFQLVLIAQERSEYEGPFQIGKYTGNARYQYVVLETDTVLDGPFLFQKSNLETLLKEQDSSFTIKGSFNKAVANGPWQFQFGKYTSDSKSEVVDFEYRILVSGTQETASGVLSEGVPNGTWEISIQEVENSEVTKIRFKSEFNFDKGVPQQSFKIESDSSALVGRFLRNGLAHDAWTSYGSNALEVDEIWHFEEGFLKKIDLYNKEEEILVFDTEATQYETIPLDNRFLILLRYYLQDDIGQGNTISLLSKNREEYEKINGILTNLGSPSFGTNIKVKVPLFALDSLQKRTLEDIAHNLNRATELSKTIRSNSHLNIIRRTDTDAQYWYSVTEKLVSEFLRPLESYVDLYQNQIFEFVNPSTVEGRIFPAGIPDKSIEVKVGKEPFELPDADTFKFEGSGLKSMEQISLYAYKSMEYIMVQLSDKLSDDVQIQSLKELENDLISLNTGIEAQIDTLSPRLLEDYGDAFKNLDDTANWKLATYAEISNPSEKLGFGENLKSCLDDLNSLITLLSNFPEKMKEIKALYTDDIWNPFMATVMEEEVKKRIVEAYTDILIPHFIKSLSETEDCERIALIKEQIIYTNNRMVDLRNLETRKLERKLKRVQTAEEVLKLLQQQTPKED</sequence>
<dbReference type="AlphaFoldDB" id="A0A3R8Q2C0"/>
<comment type="caution">
    <text evidence="1">The sequence shown here is derived from an EMBL/GenBank/DDBJ whole genome shotgun (WGS) entry which is preliminary data.</text>
</comment>